<dbReference type="PANTHER" id="PTHR48090:SF7">
    <property type="entry name" value="RFBJ PROTEIN"/>
    <property type="match status" value="1"/>
</dbReference>
<dbReference type="InterPro" id="IPR050256">
    <property type="entry name" value="Glycosyltransferase_2"/>
</dbReference>
<proteinExistence type="inferred from homology"/>
<evidence type="ECO:0000313" key="3">
    <source>
        <dbReference type="EMBL" id="NMW87084.1"/>
    </source>
</evidence>
<dbReference type="EMBL" id="JABCUI010000002">
    <property type="protein sequence ID" value="NMW87084.1"/>
    <property type="molecule type" value="Genomic_DNA"/>
</dbReference>
<dbReference type="SUPFAM" id="SSF53448">
    <property type="entry name" value="Nucleotide-diphospho-sugar transferases"/>
    <property type="match status" value="1"/>
</dbReference>
<dbReference type="Pfam" id="PF00535">
    <property type="entry name" value="Glycos_transf_2"/>
    <property type="match status" value="1"/>
</dbReference>
<dbReference type="CDD" id="cd04179">
    <property type="entry name" value="DPM_DPG-synthase_like"/>
    <property type="match status" value="1"/>
</dbReference>
<dbReference type="InterPro" id="IPR001173">
    <property type="entry name" value="Glyco_trans_2-like"/>
</dbReference>
<dbReference type="RefSeq" id="WP_004007397.1">
    <property type="nucleotide sequence ID" value="NZ_CP068113.1"/>
</dbReference>
<gene>
    <name evidence="3" type="ORF">HHJ67_04870</name>
</gene>
<dbReference type="Proteomes" id="UP000553981">
    <property type="component" value="Unassembled WGS sequence"/>
</dbReference>
<feature type="domain" description="Glycosyltransferase 2-like" evidence="2">
    <location>
        <begin position="27"/>
        <end position="182"/>
    </location>
</feature>
<name>A0A7Y0YBZ8_9ACTO</name>
<dbReference type="GO" id="GO:0016740">
    <property type="term" value="F:transferase activity"/>
    <property type="evidence" value="ECO:0007669"/>
    <property type="project" value="UniProtKB-KW"/>
</dbReference>
<dbReference type="PANTHER" id="PTHR48090">
    <property type="entry name" value="UNDECAPRENYL-PHOSPHATE 4-DEOXY-4-FORMAMIDO-L-ARABINOSE TRANSFERASE-RELATED"/>
    <property type="match status" value="1"/>
</dbReference>
<keyword evidence="3" id="KW-0808">Transferase</keyword>
<dbReference type="InterPro" id="IPR029044">
    <property type="entry name" value="Nucleotide-diphossugar_trans"/>
</dbReference>
<evidence type="ECO:0000256" key="1">
    <source>
        <dbReference type="ARBA" id="ARBA00006739"/>
    </source>
</evidence>
<reference evidence="3 4" key="1">
    <citation type="submission" date="2020-04" db="EMBL/GenBank/DDBJ databases">
        <title>Antimicrobial susceptibility and clonality of vaginal-derived multi-drug resistant Mobiluncus isolates in China.</title>
        <authorList>
            <person name="Zhang X."/>
        </authorList>
    </citation>
    <scope>NUCLEOTIDE SEQUENCE [LARGE SCALE GENOMIC DNA]</scope>
    <source>
        <strain evidence="3 4">19</strain>
    </source>
</reference>
<organism evidence="3 4">
    <name type="scientific">Mobiluncus curtisii</name>
    <dbReference type="NCBI Taxonomy" id="2051"/>
    <lineage>
        <taxon>Bacteria</taxon>
        <taxon>Bacillati</taxon>
        <taxon>Actinomycetota</taxon>
        <taxon>Actinomycetes</taxon>
        <taxon>Actinomycetales</taxon>
        <taxon>Actinomycetaceae</taxon>
        <taxon>Mobiluncus</taxon>
    </lineage>
</organism>
<evidence type="ECO:0000259" key="2">
    <source>
        <dbReference type="Pfam" id="PF00535"/>
    </source>
</evidence>
<dbReference type="AlphaFoldDB" id="A0A7Y0YBZ8"/>
<sequence length="244" mass="26673">MHETGKDNSQAVPQPSPNQPAAQEVALVIPIYNEGPVITEVLQEARQTFPHLICVDDGSTDNSAALARAAGATVLTHAINLGQGAALQTGITYYLQATDLPYVATFDADGQHLTSDVTEMWQRAKAEDLDIIFGSRFLSDVQEMGRIKRIVLKTAAWATARTTHMNLTDAHNGLRLLSRRAASTLNLKQNRMAHASEIVAQLGKSGLPWAEMPVHIRYTDYSKAKGQSLWNSINIVMDLLMGVR</sequence>
<protein>
    <submittedName>
        <fullName evidence="3">Glycosyltransferase family 2 protein</fullName>
    </submittedName>
</protein>
<evidence type="ECO:0000313" key="4">
    <source>
        <dbReference type="Proteomes" id="UP000553981"/>
    </source>
</evidence>
<comment type="similarity">
    <text evidence="1">Belongs to the glycosyltransferase 2 family.</text>
</comment>
<dbReference type="Gene3D" id="3.90.550.10">
    <property type="entry name" value="Spore Coat Polysaccharide Biosynthesis Protein SpsA, Chain A"/>
    <property type="match status" value="1"/>
</dbReference>
<comment type="caution">
    <text evidence="3">The sequence shown here is derived from an EMBL/GenBank/DDBJ whole genome shotgun (WGS) entry which is preliminary data.</text>
</comment>
<accession>A0A7Y0YBZ8</accession>